<evidence type="ECO:0000313" key="10">
    <source>
        <dbReference type="Proteomes" id="UP000242205"/>
    </source>
</evidence>
<keyword evidence="10" id="KW-1185">Reference proteome</keyword>
<evidence type="ECO:0000256" key="6">
    <source>
        <dbReference type="ARBA" id="ARBA00023136"/>
    </source>
</evidence>
<feature type="transmembrane region" description="Helical" evidence="7">
    <location>
        <begin position="145"/>
        <end position="166"/>
    </location>
</feature>
<dbReference type="OrthoDB" id="9796052at2"/>
<keyword evidence="3 7" id="KW-0997">Cell inner membrane</keyword>
<evidence type="ECO:0000256" key="3">
    <source>
        <dbReference type="ARBA" id="ARBA00022519"/>
    </source>
</evidence>
<gene>
    <name evidence="9" type="ORF">C0099_10770</name>
</gene>
<proteinExistence type="inferred from homology"/>
<accession>A0A2I6S7Y3</accession>
<dbReference type="EMBL" id="CP025682">
    <property type="protein sequence ID" value="AUN95365.1"/>
    <property type="molecule type" value="Genomic_DNA"/>
</dbReference>
<evidence type="ECO:0000256" key="7">
    <source>
        <dbReference type="RuleBase" id="RU369079"/>
    </source>
</evidence>
<dbReference type="InterPro" id="IPR010656">
    <property type="entry name" value="DctM"/>
</dbReference>
<evidence type="ECO:0000313" key="9">
    <source>
        <dbReference type="EMBL" id="AUN95365.1"/>
    </source>
</evidence>
<feature type="transmembrane region" description="Helical" evidence="7">
    <location>
        <begin position="6"/>
        <end position="38"/>
    </location>
</feature>
<dbReference type="PIRSF" id="PIRSF006066">
    <property type="entry name" value="HI0050"/>
    <property type="match status" value="1"/>
</dbReference>
<keyword evidence="4 7" id="KW-0812">Transmembrane</keyword>
<keyword evidence="7" id="KW-0813">Transport</keyword>
<evidence type="ECO:0000256" key="1">
    <source>
        <dbReference type="ARBA" id="ARBA00004429"/>
    </source>
</evidence>
<name>A0A2I6S7Y3_9RHOO</name>
<evidence type="ECO:0000256" key="5">
    <source>
        <dbReference type="ARBA" id="ARBA00022989"/>
    </source>
</evidence>
<dbReference type="PANTHER" id="PTHR33362:SF5">
    <property type="entry name" value="C4-DICARBOXYLATE TRAP TRANSPORTER LARGE PERMEASE PROTEIN DCTM"/>
    <property type="match status" value="1"/>
</dbReference>
<feature type="transmembrane region" description="Helical" evidence="7">
    <location>
        <begin position="172"/>
        <end position="196"/>
    </location>
</feature>
<organism evidence="9 10">
    <name type="scientific">Pseudazoarcus pumilus</name>
    <dbReference type="NCBI Taxonomy" id="2067960"/>
    <lineage>
        <taxon>Bacteria</taxon>
        <taxon>Pseudomonadati</taxon>
        <taxon>Pseudomonadota</taxon>
        <taxon>Betaproteobacteria</taxon>
        <taxon>Rhodocyclales</taxon>
        <taxon>Zoogloeaceae</taxon>
        <taxon>Pseudazoarcus</taxon>
    </lineage>
</organism>
<feature type="transmembrane region" description="Helical" evidence="7">
    <location>
        <begin position="225"/>
        <end position="243"/>
    </location>
</feature>
<dbReference type="Proteomes" id="UP000242205">
    <property type="component" value="Chromosome"/>
</dbReference>
<reference evidence="9 10" key="1">
    <citation type="submission" date="2018-01" db="EMBL/GenBank/DDBJ databases">
        <authorList>
            <person name="Fu G.-Y."/>
        </authorList>
    </citation>
    <scope>NUCLEOTIDE SEQUENCE [LARGE SCALE GENOMIC DNA]</scope>
    <source>
        <strain evidence="9 10">SY39</strain>
    </source>
</reference>
<keyword evidence="2" id="KW-1003">Cell membrane</keyword>
<comment type="similarity">
    <text evidence="7">Belongs to the TRAP transporter large permease family.</text>
</comment>
<keyword evidence="5 7" id="KW-1133">Transmembrane helix</keyword>
<evidence type="ECO:0000259" key="8">
    <source>
        <dbReference type="Pfam" id="PF06808"/>
    </source>
</evidence>
<comment type="subunit">
    <text evidence="7">The complex comprises the extracytoplasmic solute receptor protein and the two transmembrane proteins.</text>
</comment>
<evidence type="ECO:0000256" key="4">
    <source>
        <dbReference type="ARBA" id="ARBA00022692"/>
    </source>
</evidence>
<keyword evidence="6 7" id="KW-0472">Membrane</keyword>
<dbReference type="AlphaFoldDB" id="A0A2I6S7Y3"/>
<feature type="transmembrane region" description="Helical" evidence="7">
    <location>
        <begin position="326"/>
        <end position="353"/>
    </location>
</feature>
<dbReference type="RefSeq" id="WP_102247414.1">
    <property type="nucleotide sequence ID" value="NZ_CP025682.1"/>
</dbReference>
<dbReference type="KEGG" id="atw:C0099_10770"/>
<feature type="transmembrane region" description="Helical" evidence="7">
    <location>
        <begin position="99"/>
        <end position="124"/>
    </location>
</feature>
<sequence length="439" mass="46711">MDPLLLSLFVLIVTVAVLFSGVSVSIGLIIVSIFFIVWQDGTYGLAILPEVLFGKLDSFALLSIPMFILMGAAVASSRAGADLYAMLERWLTRVPGGLVVSNLGACALFSAMSGSSPATCAAIGKMGIPEMIKRGYPKGVAAGSIAAGGTLGILIPPSVTMIVYGIATETSIGRLFLAGILPGLMLTALFMAWAIWSTWRQAGAHVVVSNIKYTLAEKLELAPKIVPFLLIIVGVLYALYGGVATPSEAAGVGAAFCVLLAVVIYGMWRGKALFHVFRDCTKESVMIMVIIGASGMFGFMLSSLYITQSIAEWIIDLQLNPWALMAMINLFLLCAGFFLPPVAVILMTAPILLPIITEAGFDPYWFAVVLTINMEIGLITPPVGLNLYVINGIAPDIRLQTILWGSLPYVGCMVLAIVLLCIFPGIATWFPEFLMGPAV</sequence>
<feature type="transmembrane region" description="Helical" evidence="7">
    <location>
        <begin position="59"/>
        <end position="79"/>
    </location>
</feature>
<dbReference type="Pfam" id="PF06808">
    <property type="entry name" value="DctM"/>
    <property type="match status" value="1"/>
</dbReference>
<dbReference type="GO" id="GO:0005886">
    <property type="term" value="C:plasma membrane"/>
    <property type="evidence" value="ECO:0007669"/>
    <property type="project" value="UniProtKB-SubCell"/>
</dbReference>
<dbReference type="NCBIfam" id="TIGR00786">
    <property type="entry name" value="dctM"/>
    <property type="match status" value="1"/>
</dbReference>
<protein>
    <recommendedName>
        <fullName evidence="7">TRAP transporter large permease protein</fullName>
    </recommendedName>
</protein>
<dbReference type="InterPro" id="IPR004681">
    <property type="entry name" value="TRAP_DctM"/>
</dbReference>
<comment type="subcellular location">
    <subcellularLocation>
        <location evidence="1 7">Cell inner membrane</location>
        <topology evidence="1 7">Multi-pass membrane protein</topology>
    </subcellularLocation>
</comment>
<comment type="function">
    <text evidence="7">Part of the tripartite ATP-independent periplasmic (TRAP) transport system.</text>
</comment>
<dbReference type="PANTHER" id="PTHR33362">
    <property type="entry name" value="SIALIC ACID TRAP TRANSPORTER PERMEASE PROTEIN SIAT-RELATED"/>
    <property type="match status" value="1"/>
</dbReference>
<feature type="transmembrane region" description="Helical" evidence="7">
    <location>
        <begin position="249"/>
        <end position="268"/>
    </location>
</feature>
<feature type="domain" description="TRAP C4-dicarboxylate transport system permease DctM subunit" evidence="8">
    <location>
        <begin position="12"/>
        <end position="426"/>
    </location>
</feature>
<dbReference type="GO" id="GO:0022857">
    <property type="term" value="F:transmembrane transporter activity"/>
    <property type="evidence" value="ECO:0007669"/>
    <property type="project" value="UniProtKB-UniRule"/>
</dbReference>
<evidence type="ECO:0000256" key="2">
    <source>
        <dbReference type="ARBA" id="ARBA00022475"/>
    </source>
</evidence>
<feature type="transmembrane region" description="Helical" evidence="7">
    <location>
        <begin position="402"/>
        <end position="430"/>
    </location>
</feature>
<feature type="transmembrane region" description="Helical" evidence="7">
    <location>
        <begin position="284"/>
        <end position="306"/>
    </location>
</feature>
<feature type="transmembrane region" description="Helical" evidence="7">
    <location>
        <begin position="365"/>
        <end position="390"/>
    </location>
</feature>